<evidence type="ECO:0000259" key="4">
    <source>
        <dbReference type="Pfam" id="PF07859"/>
    </source>
</evidence>
<accession>Q0VT77</accession>
<comment type="similarity">
    <text evidence="1">Belongs to the 'GDXG' lipolytic enzyme family.</text>
</comment>
<organism evidence="5 6">
    <name type="scientific">Alcanivorax borkumensis (strain ATCC 700651 / DSM 11573 / NCIMB 13689 / SK2)</name>
    <dbReference type="NCBI Taxonomy" id="393595"/>
    <lineage>
        <taxon>Bacteria</taxon>
        <taxon>Pseudomonadati</taxon>
        <taxon>Pseudomonadota</taxon>
        <taxon>Gammaproteobacteria</taxon>
        <taxon>Oceanospirillales</taxon>
        <taxon>Alcanivoracaceae</taxon>
        <taxon>Alcanivorax</taxon>
    </lineage>
</organism>
<evidence type="ECO:0000256" key="1">
    <source>
        <dbReference type="ARBA" id="ARBA00010515"/>
    </source>
</evidence>
<dbReference type="RefSeq" id="WP_011587492.1">
    <property type="nucleotide sequence ID" value="NC_008260.1"/>
</dbReference>
<dbReference type="HOGENOM" id="CLU_012494_13_1_6"/>
<proteinExistence type="inferred from homology"/>
<dbReference type="PANTHER" id="PTHR48081">
    <property type="entry name" value="AB HYDROLASE SUPERFAMILY PROTEIN C4A8.06C"/>
    <property type="match status" value="1"/>
</dbReference>
<protein>
    <submittedName>
        <fullName evidence="5">Lipase/esterase</fullName>
        <ecNumber evidence="5">3.1.1.-</ecNumber>
    </submittedName>
</protein>
<dbReference type="InterPro" id="IPR050300">
    <property type="entry name" value="GDXG_lipolytic_enzyme"/>
</dbReference>
<dbReference type="EMBL" id="AM286690">
    <property type="protein sequence ID" value="CAL15643.1"/>
    <property type="molecule type" value="Genomic_DNA"/>
</dbReference>
<dbReference type="OrthoDB" id="5729797at2"/>
<dbReference type="STRING" id="393595.ABO_0195"/>
<dbReference type="EC" id="3.1.1.-" evidence="5"/>
<dbReference type="PROSITE" id="PS01174">
    <property type="entry name" value="LIPASE_GDXG_SER"/>
    <property type="match status" value="1"/>
</dbReference>
<gene>
    <name evidence="5" type="primary">estB</name>
    <name evidence="5" type="ordered locus">ABO_0195</name>
</gene>
<dbReference type="AlphaFoldDB" id="Q0VT77"/>
<dbReference type="InterPro" id="IPR033140">
    <property type="entry name" value="Lipase_GDXG_put_SER_AS"/>
</dbReference>
<dbReference type="Proteomes" id="UP000008871">
    <property type="component" value="Chromosome"/>
</dbReference>
<feature type="active site" evidence="3">
    <location>
        <position position="143"/>
    </location>
</feature>
<dbReference type="ESTHER" id="alcbs-q0vt77">
    <property type="family name" value="Hormone-sensitive_lipase_like"/>
</dbReference>
<keyword evidence="2 5" id="KW-0378">Hydrolase</keyword>
<evidence type="ECO:0000256" key="2">
    <source>
        <dbReference type="ARBA" id="ARBA00022801"/>
    </source>
</evidence>
<feature type="domain" description="Alpha/beta hydrolase fold-3" evidence="4">
    <location>
        <begin position="72"/>
        <end position="269"/>
    </location>
</feature>
<dbReference type="eggNOG" id="COG0657">
    <property type="taxonomic scope" value="Bacteria"/>
</dbReference>
<dbReference type="Gene3D" id="3.40.50.1820">
    <property type="entry name" value="alpha/beta hydrolase"/>
    <property type="match status" value="1"/>
</dbReference>
<dbReference type="SMR" id="Q0VT77"/>
<dbReference type="SUPFAM" id="SSF53474">
    <property type="entry name" value="alpha/beta-Hydrolases"/>
    <property type="match status" value="1"/>
</dbReference>
<dbReference type="Pfam" id="PF07859">
    <property type="entry name" value="Abhydrolase_3"/>
    <property type="match status" value="1"/>
</dbReference>
<dbReference type="InterPro" id="IPR013094">
    <property type="entry name" value="AB_hydrolase_3"/>
</dbReference>
<dbReference type="GO" id="GO:0016787">
    <property type="term" value="F:hydrolase activity"/>
    <property type="evidence" value="ECO:0007669"/>
    <property type="project" value="UniProtKB-KW"/>
</dbReference>
<evidence type="ECO:0000313" key="5">
    <source>
        <dbReference type="EMBL" id="CAL15643.1"/>
    </source>
</evidence>
<dbReference type="PANTHER" id="PTHR48081:SF8">
    <property type="entry name" value="ALPHA_BETA HYDROLASE FOLD-3 DOMAIN-CONTAINING PROTEIN-RELATED"/>
    <property type="match status" value="1"/>
</dbReference>
<dbReference type="KEGG" id="abo:ABO_0195"/>
<reference evidence="5 6" key="1">
    <citation type="journal article" date="2006" name="Nat. Biotechnol.">
        <title>Genome sequence of the ubiquitous hydrocarbon-degrading marine bacterium Alcanivorax borkumensis.</title>
        <authorList>
            <person name="Schneiker S."/>
            <person name="Martins dos Santos V.A.P."/>
            <person name="Bartels D."/>
            <person name="Bekel T."/>
            <person name="Brecht M."/>
            <person name="Buhrmester J."/>
            <person name="Chernikova T.N."/>
            <person name="Denaro R."/>
            <person name="Ferrer M."/>
            <person name="Gertler C."/>
            <person name="Goesmann A."/>
            <person name="Golyshina O.V."/>
            <person name="Kaminski F."/>
            <person name="Khachane A.N."/>
            <person name="Lang S."/>
            <person name="Linke B."/>
            <person name="McHardy A.C."/>
            <person name="Meyer F."/>
            <person name="Nechitaylo T."/>
            <person name="Puehler A."/>
            <person name="Regenhardt D."/>
            <person name="Rupp O."/>
            <person name="Sabirova J.S."/>
            <person name="Selbitschka W."/>
            <person name="Yakimov M.M."/>
            <person name="Timmis K.N."/>
            <person name="Vorhoelter F.-J."/>
            <person name="Weidner S."/>
            <person name="Kaiser O."/>
            <person name="Golyshin P.N."/>
        </authorList>
    </citation>
    <scope>NUCLEOTIDE SEQUENCE [LARGE SCALE GENOMIC DNA]</scope>
    <source>
        <strain evidence="6">ATCC 700651 / DSM 11573 / NCIMB 13689 / SK2</strain>
    </source>
</reference>
<sequence>MASIPAHLMKLLLRAGVKRDIRDPDKLVKHLRRAMNAPLAPSPLPRGIRLQRGKVAGTAGHWLSPTDPQTTILYLHGGAFIGGRLATYHNFCGHLARTLNARVFLPDYRLAPEHPFPAATDDAFNVYRELMADPRPIVIAGDSAGGNLTLVTLLRARDHKLRMPACAVAISPASDARGNLMSRQANSDSDAMLSHCMIEVATDVYLAGADPAHPYASPITQDFTGLPPLLFTVSSEECLRDDAYAAAHCARQAGVPVQLLERKDMPHVWPVFTFLLPEAKQDLPTIVRFLRKYLATTDAHEEAFHTANESDTTIPEISS</sequence>
<keyword evidence="6" id="KW-1185">Reference proteome</keyword>
<evidence type="ECO:0000256" key="3">
    <source>
        <dbReference type="PROSITE-ProRule" id="PRU10038"/>
    </source>
</evidence>
<evidence type="ECO:0000313" key="6">
    <source>
        <dbReference type="Proteomes" id="UP000008871"/>
    </source>
</evidence>
<dbReference type="InterPro" id="IPR029058">
    <property type="entry name" value="AB_hydrolase_fold"/>
</dbReference>
<name>Q0VT77_ALCBS</name>